<evidence type="ECO:0000313" key="10">
    <source>
        <dbReference type="Proteomes" id="UP000320239"/>
    </source>
</evidence>
<reference evidence="9 10" key="1">
    <citation type="submission" date="2019-06" db="EMBL/GenBank/DDBJ databases">
        <title>Sequencing the genomes of 1000 actinobacteria strains.</title>
        <authorList>
            <person name="Klenk H.-P."/>
        </authorList>
    </citation>
    <scope>NUCLEOTIDE SEQUENCE [LARGE SCALE GENOMIC DNA]</scope>
    <source>
        <strain evidence="9 10">DSM 43866</strain>
    </source>
</reference>
<organism evidence="9 10">
    <name type="scientific">Actinoplanes teichomyceticus</name>
    <dbReference type="NCBI Taxonomy" id="1867"/>
    <lineage>
        <taxon>Bacteria</taxon>
        <taxon>Bacillati</taxon>
        <taxon>Actinomycetota</taxon>
        <taxon>Actinomycetes</taxon>
        <taxon>Micromonosporales</taxon>
        <taxon>Micromonosporaceae</taxon>
        <taxon>Actinoplanes</taxon>
    </lineage>
</organism>
<name>A0A561VLD4_ACTTI</name>
<dbReference type="EMBL" id="VIWY01000005">
    <property type="protein sequence ID" value="TWG12423.1"/>
    <property type="molecule type" value="Genomic_DNA"/>
</dbReference>
<evidence type="ECO:0000256" key="3">
    <source>
        <dbReference type="ARBA" id="ARBA00022741"/>
    </source>
</evidence>
<keyword evidence="10" id="KW-1185">Reference proteome</keyword>
<dbReference type="GO" id="GO:0005524">
    <property type="term" value="F:ATP binding"/>
    <property type="evidence" value="ECO:0007669"/>
    <property type="project" value="UniProtKB-KW"/>
</dbReference>
<keyword evidence="2" id="KW-0436">Ligase</keyword>
<accession>A0A561VLD4</accession>
<dbReference type="PANTHER" id="PTHR24095">
    <property type="entry name" value="ACETYL-COENZYME A SYNTHETASE"/>
    <property type="match status" value="1"/>
</dbReference>
<evidence type="ECO:0000259" key="7">
    <source>
        <dbReference type="Pfam" id="PF00501"/>
    </source>
</evidence>
<evidence type="ECO:0000256" key="6">
    <source>
        <dbReference type="SAM" id="MobiDB-lite"/>
    </source>
</evidence>
<dbReference type="GO" id="GO:0003987">
    <property type="term" value="F:acetate-CoA ligase activity"/>
    <property type="evidence" value="ECO:0007669"/>
    <property type="project" value="UniProtKB-EC"/>
</dbReference>
<evidence type="ECO:0000256" key="2">
    <source>
        <dbReference type="ARBA" id="ARBA00022598"/>
    </source>
</evidence>
<comment type="caution">
    <text evidence="9">The sequence shown here is derived from an EMBL/GenBank/DDBJ whole genome shotgun (WGS) entry which is preliminary data.</text>
</comment>
<dbReference type="InterPro" id="IPR025110">
    <property type="entry name" value="AMP-bd_C"/>
</dbReference>
<dbReference type="GO" id="GO:0005829">
    <property type="term" value="C:cytosol"/>
    <property type="evidence" value="ECO:0007669"/>
    <property type="project" value="TreeGrafter"/>
</dbReference>
<dbReference type="InterPro" id="IPR000873">
    <property type="entry name" value="AMP-dep_synth/lig_dom"/>
</dbReference>
<dbReference type="AlphaFoldDB" id="A0A561VLD4"/>
<dbReference type="Pfam" id="PF00501">
    <property type="entry name" value="AMP-binding"/>
    <property type="match status" value="1"/>
</dbReference>
<dbReference type="Gene3D" id="3.40.50.12780">
    <property type="entry name" value="N-terminal domain of ligase-like"/>
    <property type="match status" value="1"/>
</dbReference>
<dbReference type="InterPro" id="IPR042099">
    <property type="entry name" value="ANL_N_sf"/>
</dbReference>
<evidence type="ECO:0000313" key="9">
    <source>
        <dbReference type="EMBL" id="TWG12423.1"/>
    </source>
</evidence>
<dbReference type="InterPro" id="IPR020845">
    <property type="entry name" value="AMP-binding_CS"/>
</dbReference>
<dbReference type="PANTHER" id="PTHR24095:SF14">
    <property type="entry name" value="ACETYL-COENZYME A SYNTHETASE 1"/>
    <property type="match status" value="1"/>
</dbReference>
<feature type="domain" description="AMP-dependent synthetase/ligase" evidence="7">
    <location>
        <begin position="14"/>
        <end position="194"/>
    </location>
</feature>
<proteinExistence type="predicted"/>
<keyword evidence="3" id="KW-0547">Nucleotide-binding</keyword>
<feature type="domain" description="AMP-binding enzyme C-terminal" evidence="8">
    <location>
        <begin position="200"/>
        <end position="281"/>
    </location>
</feature>
<dbReference type="SUPFAM" id="SSF56801">
    <property type="entry name" value="Acetyl-CoA synthetase-like"/>
    <property type="match status" value="1"/>
</dbReference>
<evidence type="ECO:0000256" key="4">
    <source>
        <dbReference type="ARBA" id="ARBA00022840"/>
    </source>
</evidence>
<protein>
    <recommendedName>
        <fullName evidence="1">acetate--CoA ligase</fullName>
        <ecNumber evidence="1">6.2.1.1</ecNumber>
    </recommendedName>
</protein>
<evidence type="ECO:0000259" key="8">
    <source>
        <dbReference type="Pfam" id="PF13193"/>
    </source>
</evidence>
<feature type="compositionally biased region" description="Basic residues" evidence="6">
    <location>
        <begin position="279"/>
        <end position="297"/>
    </location>
</feature>
<feature type="region of interest" description="Disordered" evidence="6">
    <location>
        <begin position="279"/>
        <end position="312"/>
    </location>
</feature>
<dbReference type="Pfam" id="PF13193">
    <property type="entry name" value="AMP-binding_C"/>
    <property type="match status" value="1"/>
</dbReference>
<keyword evidence="5" id="KW-0007">Acetylation</keyword>
<feature type="compositionally biased region" description="Acidic residues" evidence="6">
    <location>
        <begin position="302"/>
        <end position="312"/>
    </location>
</feature>
<keyword evidence="4" id="KW-0067">ATP-binding</keyword>
<dbReference type="EC" id="6.2.1.1" evidence="1"/>
<dbReference type="GO" id="GO:0006085">
    <property type="term" value="P:acetyl-CoA biosynthetic process"/>
    <property type="evidence" value="ECO:0007669"/>
    <property type="project" value="TreeGrafter"/>
</dbReference>
<dbReference type="Proteomes" id="UP000320239">
    <property type="component" value="Unassembled WGS sequence"/>
</dbReference>
<sequence length="312" mass="34101">MWWHEVTERASAVHVPQAFDSEHPLFVMYTSGTTGNPKGIPHTSGGYLVQATFTFWSVFDHKPDDVYWRTADVGWTTGHSYIVYGPLAVGATQVLYEGTPDSPHRGRWWEIIEKYRVSLFYTAPTAVRTCMKWGAELPAGYDLSSVRILGSVGESINPEAYRWYHQHIGGARAPIVDTWWQTETGGHMMNVSGHRLSTVEIESALVSHPRVAEAAVVGAADPITGQAVIAYVILRETGGTASGDAGLIERLRLHVGTQIGPIAKPRHIHVVPELPKTRSGKIKGRCGGAHAHRHRHAGLAEPAEDQGDVPAA</sequence>
<evidence type="ECO:0000256" key="1">
    <source>
        <dbReference type="ARBA" id="ARBA00013275"/>
    </source>
</evidence>
<evidence type="ECO:0000256" key="5">
    <source>
        <dbReference type="ARBA" id="ARBA00022990"/>
    </source>
</evidence>
<gene>
    <name evidence="9" type="ORF">FHX34_105290</name>
</gene>
<dbReference type="PROSITE" id="PS00455">
    <property type="entry name" value="AMP_BINDING"/>
    <property type="match status" value="1"/>
</dbReference>